<evidence type="ECO:0000256" key="2">
    <source>
        <dbReference type="ARBA" id="ARBA00005877"/>
    </source>
</evidence>
<feature type="region of interest" description="Disordered" evidence="5">
    <location>
        <begin position="94"/>
        <end position="116"/>
    </location>
</feature>
<evidence type="ECO:0000256" key="4">
    <source>
        <dbReference type="ARBA" id="ARBA00023004"/>
    </source>
</evidence>
<evidence type="ECO:0000313" key="7">
    <source>
        <dbReference type="EMBL" id="KAK3877492.1"/>
    </source>
</evidence>
<dbReference type="AlphaFoldDB" id="A0AAE1KNE3"/>
<feature type="domain" description="VOC" evidence="6">
    <location>
        <begin position="344"/>
        <end position="505"/>
    </location>
</feature>
<sequence>MSCSVLHHIEVCVRDETSLFRRLTQGFGFRPFAFRHTKLSSRWALRSGDSIFVITKRHSDISDRGIQGTGLSHCTASPRSKILNSESLPNSNITTDGLKFRDKKSSNDKENGSACPKSVIKTPIDRKAVINGSEKTINRNANKLEKQQENNEMINEYANPMMECTVHSGNKEMFDVVEEEHEHWTIFCCRQDDSHTIDSVFNLALVVKDVDKVTAKVRSLGGTVIREPDTILDKVGSVRYSIVASRCGNVVHTLIDKRQYKGEFLPGYNNNWTEREKMGDTSDNLQHKPLQQRVNVTTGEMDHCVNDNISNDSSDSNSLTKERILSNEQNEIMLWPEGSPITTFIDHVACVCEIGQSKEMIKWYEECFGMKRFITNREDSEAEGFVLGGDIGIRLKALEYWQCAEVGLTAPSPSLTDDDASLKLVLAEALPGVDESQVNTFLRGHGGPGIQHIALHTPTMTATVNHMTKCGVQFRTPPPVYYQEGIKLEEIQETGHGGEVEEFRNLGILLDTEADIFTTTEASQKSMTRYLMQVFTTPIFTEDTFFMEIIHRCGASGFGAGNITALAKSIILHKQQLENAKNDHITSE</sequence>
<dbReference type="InterPro" id="IPR029068">
    <property type="entry name" value="Glyas_Bleomycin-R_OHBP_Dase"/>
</dbReference>
<keyword evidence="3" id="KW-0677">Repeat</keyword>
<keyword evidence="4" id="KW-0408">Iron</keyword>
<comment type="similarity">
    <text evidence="2">Belongs to the 4HPPD family.</text>
</comment>
<evidence type="ECO:0000256" key="3">
    <source>
        <dbReference type="ARBA" id="ARBA00022737"/>
    </source>
</evidence>
<dbReference type="SUPFAM" id="SSF54593">
    <property type="entry name" value="Glyoxalase/Bleomycin resistance protein/Dihydroxybiphenyl dioxygenase"/>
    <property type="match status" value="2"/>
</dbReference>
<dbReference type="InterPro" id="IPR037523">
    <property type="entry name" value="VOC_core"/>
</dbReference>
<dbReference type="InterPro" id="IPR005956">
    <property type="entry name" value="4OHPhenylPyrv_dOase"/>
</dbReference>
<dbReference type="InterPro" id="IPR004360">
    <property type="entry name" value="Glyas_Fos-R_dOase_dom"/>
</dbReference>
<dbReference type="Proteomes" id="UP001286313">
    <property type="component" value="Unassembled WGS sequence"/>
</dbReference>
<comment type="caution">
    <text evidence="7">The sequence shown here is derived from an EMBL/GenBank/DDBJ whole genome shotgun (WGS) entry which is preliminary data.</text>
</comment>
<dbReference type="GO" id="GO:0003868">
    <property type="term" value="F:4-hydroxyphenylpyruvate dioxygenase activity"/>
    <property type="evidence" value="ECO:0007669"/>
    <property type="project" value="InterPro"/>
</dbReference>
<reference evidence="7" key="1">
    <citation type="submission" date="2023-10" db="EMBL/GenBank/DDBJ databases">
        <title>Genome assemblies of two species of porcelain crab, Petrolisthes cinctipes and Petrolisthes manimaculis (Anomura: Porcellanidae).</title>
        <authorList>
            <person name="Angst P."/>
        </authorList>
    </citation>
    <scope>NUCLEOTIDE SEQUENCE</scope>
    <source>
        <strain evidence="7">PB745_01</strain>
        <tissue evidence="7">Gill</tissue>
    </source>
</reference>
<dbReference type="PROSITE" id="PS51819">
    <property type="entry name" value="VOC"/>
    <property type="match status" value="1"/>
</dbReference>
<organism evidence="7 8">
    <name type="scientific">Petrolisthes cinctipes</name>
    <name type="common">Flat porcelain crab</name>
    <dbReference type="NCBI Taxonomy" id="88211"/>
    <lineage>
        <taxon>Eukaryota</taxon>
        <taxon>Metazoa</taxon>
        <taxon>Ecdysozoa</taxon>
        <taxon>Arthropoda</taxon>
        <taxon>Crustacea</taxon>
        <taxon>Multicrustacea</taxon>
        <taxon>Malacostraca</taxon>
        <taxon>Eumalacostraca</taxon>
        <taxon>Eucarida</taxon>
        <taxon>Decapoda</taxon>
        <taxon>Pleocyemata</taxon>
        <taxon>Anomura</taxon>
        <taxon>Galatheoidea</taxon>
        <taxon>Porcellanidae</taxon>
        <taxon>Petrolisthes</taxon>
    </lineage>
</organism>
<dbReference type="Gene3D" id="3.10.180.10">
    <property type="entry name" value="2,3-Dihydroxybiphenyl 1,2-Dioxygenase, domain 1"/>
    <property type="match status" value="2"/>
</dbReference>
<protein>
    <recommendedName>
        <fullName evidence="6">VOC domain-containing protein</fullName>
    </recommendedName>
</protein>
<proteinExistence type="inferred from homology"/>
<evidence type="ECO:0000256" key="1">
    <source>
        <dbReference type="ARBA" id="ARBA00001962"/>
    </source>
</evidence>
<feature type="compositionally biased region" description="Basic and acidic residues" evidence="5">
    <location>
        <begin position="98"/>
        <end position="111"/>
    </location>
</feature>
<evidence type="ECO:0000259" key="6">
    <source>
        <dbReference type="PROSITE" id="PS51819"/>
    </source>
</evidence>
<dbReference type="PANTHER" id="PTHR11959">
    <property type="entry name" value="4-HYDROXYPHENYLPYRUVATE DIOXYGENASE"/>
    <property type="match status" value="1"/>
</dbReference>
<name>A0AAE1KNE3_PETCI</name>
<dbReference type="PANTHER" id="PTHR11959:SF10">
    <property type="entry name" value="4-HYDROXYPHENYLPYRUVATE DIOXYGENASE-LIKE PROTEIN"/>
    <property type="match status" value="1"/>
</dbReference>
<dbReference type="EMBL" id="JAWQEG010001670">
    <property type="protein sequence ID" value="KAK3877492.1"/>
    <property type="molecule type" value="Genomic_DNA"/>
</dbReference>
<keyword evidence="8" id="KW-1185">Reference proteome</keyword>
<dbReference type="Pfam" id="PF00903">
    <property type="entry name" value="Glyoxalase"/>
    <property type="match status" value="1"/>
</dbReference>
<dbReference type="GO" id="GO:0009072">
    <property type="term" value="P:aromatic amino acid metabolic process"/>
    <property type="evidence" value="ECO:0007669"/>
    <property type="project" value="InterPro"/>
</dbReference>
<comment type="cofactor">
    <cofactor evidence="1">
        <name>Fe cation</name>
        <dbReference type="ChEBI" id="CHEBI:24875"/>
    </cofactor>
</comment>
<evidence type="ECO:0000256" key="5">
    <source>
        <dbReference type="SAM" id="MobiDB-lite"/>
    </source>
</evidence>
<gene>
    <name evidence="7" type="ORF">Pcinc_017818</name>
</gene>
<evidence type="ECO:0000313" key="8">
    <source>
        <dbReference type="Proteomes" id="UP001286313"/>
    </source>
</evidence>
<accession>A0AAE1KNE3</accession>